<protein>
    <recommendedName>
        <fullName evidence="13">Amine oxidase</fullName>
        <ecNumber evidence="13">1.4.3.-</ecNumber>
    </recommendedName>
</protein>
<evidence type="ECO:0000313" key="18">
    <source>
        <dbReference type="EMBL" id="KIZ05667.1"/>
    </source>
</evidence>
<dbReference type="Proteomes" id="UP000054498">
    <property type="component" value="Unassembled WGS sequence"/>
</dbReference>
<dbReference type="InterPro" id="IPR036460">
    <property type="entry name" value="Cu_amine_oxidase_C_sf"/>
</dbReference>
<evidence type="ECO:0000256" key="12">
    <source>
        <dbReference type="PIRSR" id="PIRSR600269-51"/>
    </source>
</evidence>
<feature type="domain" description="Copper amine oxidase catalytic" evidence="15">
    <location>
        <begin position="248"/>
        <end position="587"/>
    </location>
</feature>
<comment type="cofactor">
    <cofactor evidence="2">
        <name>Mn(2+)</name>
        <dbReference type="ChEBI" id="CHEBI:29035"/>
    </cofactor>
</comment>
<evidence type="ECO:0000259" key="15">
    <source>
        <dbReference type="Pfam" id="PF01179"/>
    </source>
</evidence>
<dbReference type="Gene3D" id="2.70.98.20">
    <property type="entry name" value="Copper amine oxidase, catalytic domain"/>
    <property type="match status" value="1"/>
</dbReference>
<evidence type="ECO:0000256" key="6">
    <source>
        <dbReference type="ARBA" id="ARBA00022723"/>
    </source>
</evidence>
<feature type="domain" description="Copper amine oxidase N2-terminal" evidence="16">
    <location>
        <begin position="19"/>
        <end position="84"/>
    </location>
</feature>
<keyword evidence="6 13" id="KW-0479">Metal-binding</keyword>
<dbReference type="RefSeq" id="XP_013904686.1">
    <property type="nucleotide sequence ID" value="XM_014049232.1"/>
</dbReference>
<dbReference type="SUPFAM" id="SSF54416">
    <property type="entry name" value="Amine oxidase N-terminal region"/>
    <property type="match status" value="2"/>
</dbReference>
<dbReference type="EMBL" id="KK100473">
    <property type="protein sequence ID" value="KIZ05667.1"/>
    <property type="molecule type" value="Genomic_DNA"/>
</dbReference>
<feature type="domain" description="Copper amine oxidase N3-terminal" evidence="17">
    <location>
        <begin position="130"/>
        <end position="215"/>
    </location>
</feature>
<feature type="active site" description="Proton acceptor" evidence="11">
    <location>
        <position position="326"/>
    </location>
</feature>
<evidence type="ECO:0000256" key="3">
    <source>
        <dbReference type="ARBA" id="ARBA00001947"/>
    </source>
</evidence>
<dbReference type="PROSITE" id="PS01164">
    <property type="entry name" value="COPPER_AMINE_OXID_1"/>
    <property type="match status" value="1"/>
</dbReference>
<evidence type="ECO:0000259" key="17">
    <source>
        <dbReference type="Pfam" id="PF02728"/>
    </source>
</evidence>
<dbReference type="PANTHER" id="PTHR10638:SF86">
    <property type="entry name" value="COPPER AMINE OXIDASE 1-RELATED"/>
    <property type="match status" value="1"/>
</dbReference>
<dbReference type="SUPFAM" id="SSF49998">
    <property type="entry name" value="Amine oxidase catalytic domain"/>
    <property type="match status" value="1"/>
</dbReference>
<dbReference type="GeneID" id="25735171"/>
<name>A0A0D2MZG8_9CHLO</name>
<keyword evidence="7 11" id="KW-0801">TPQ</keyword>
<dbReference type="GO" id="GO:0048038">
    <property type="term" value="F:quinone binding"/>
    <property type="evidence" value="ECO:0007669"/>
    <property type="project" value="InterPro"/>
</dbReference>
<keyword evidence="10" id="KW-0464">Manganese</keyword>
<keyword evidence="9 13" id="KW-0186">Copper</keyword>
<dbReference type="InterPro" id="IPR016182">
    <property type="entry name" value="Cu_amine_oxidase_N-reg"/>
</dbReference>
<dbReference type="InterPro" id="IPR015802">
    <property type="entry name" value="Cu_amine_oxidase_N3"/>
</dbReference>
<evidence type="ECO:0000256" key="4">
    <source>
        <dbReference type="ARBA" id="ARBA00007983"/>
    </source>
</evidence>
<dbReference type="InterPro" id="IPR015798">
    <property type="entry name" value="Cu_amine_oxidase_C"/>
</dbReference>
<evidence type="ECO:0000256" key="13">
    <source>
        <dbReference type="RuleBase" id="RU000672"/>
    </source>
</evidence>
<dbReference type="OrthoDB" id="5379943at2759"/>
<dbReference type="STRING" id="145388.A0A0D2MZG8"/>
<organism evidence="18 19">
    <name type="scientific">Monoraphidium neglectum</name>
    <dbReference type="NCBI Taxonomy" id="145388"/>
    <lineage>
        <taxon>Eukaryota</taxon>
        <taxon>Viridiplantae</taxon>
        <taxon>Chlorophyta</taxon>
        <taxon>core chlorophytes</taxon>
        <taxon>Chlorophyceae</taxon>
        <taxon>CS clade</taxon>
        <taxon>Sphaeropleales</taxon>
        <taxon>Selenastraceae</taxon>
        <taxon>Monoraphidium</taxon>
    </lineage>
</organism>
<dbReference type="PANTHER" id="PTHR10638">
    <property type="entry name" value="COPPER AMINE OXIDASE"/>
    <property type="match status" value="1"/>
</dbReference>
<dbReference type="EC" id="1.4.3.-" evidence="13"/>
<dbReference type="Pfam" id="PF02727">
    <property type="entry name" value="Cu_amine_oxidN2"/>
    <property type="match status" value="1"/>
</dbReference>
<evidence type="ECO:0000313" key="19">
    <source>
        <dbReference type="Proteomes" id="UP000054498"/>
    </source>
</evidence>
<evidence type="ECO:0000256" key="1">
    <source>
        <dbReference type="ARBA" id="ARBA00001935"/>
    </source>
</evidence>
<dbReference type="Gene3D" id="3.10.450.40">
    <property type="match status" value="2"/>
</dbReference>
<feature type="region of interest" description="Disordered" evidence="14">
    <location>
        <begin position="1"/>
        <end position="23"/>
    </location>
</feature>
<dbReference type="Pfam" id="PF01179">
    <property type="entry name" value="Cu_amine_oxid"/>
    <property type="match status" value="1"/>
</dbReference>
<evidence type="ECO:0000256" key="8">
    <source>
        <dbReference type="ARBA" id="ARBA00023002"/>
    </source>
</evidence>
<dbReference type="InterPro" id="IPR049948">
    <property type="entry name" value="Cu_Am_ox_TPQ-bd"/>
</dbReference>
<comment type="subunit">
    <text evidence="5">Homodimer.</text>
</comment>
<dbReference type="AlphaFoldDB" id="A0A0D2MZG8"/>
<evidence type="ECO:0000256" key="14">
    <source>
        <dbReference type="SAM" id="MobiDB-lite"/>
    </source>
</evidence>
<evidence type="ECO:0000256" key="9">
    <source>
        <dbReference type="ARBA" id="ARBA00023008"/>
    </source>
</evidence>
<evidence type="ECO:0000256" key="7">
    <source>
        <dbReference type="ARBA" id="ARBA00022772"/>
    </source>
</evidence>
<feature type="active site" description="Schiff-base intermediate with substrate; via topaquinone" evidence="11">
    <location>
        <position position="410"/>
    </location>
</feature>
<keyword evidence="8 13" id="KW-0560">Oxidoreductase</keyword>
<dbReference type="InterPro" id="IPR015800">
    <property type="entry name" value="Cu_amine_oxidase_N2"/>
</dbReference>
<comment type="similarity">
    <text evidence="4 13">Belongs to the copper/topaquinone oxidase family.</text>
</comment>
<evidence type="ECO:0000256" key="5">
    <source>
        <dbReference type="ARBA" id="ARBA00011738"/>
    </source>
</evidence>
<comment type="cofactor">
    <cofactor evidence="1">
        <name>Cu cation</name>
        <dbReference type="ChEBI" id="CHEBI:23378"/>
    </cofactor>
</comment>
<accession>A0A0D2MZG8</accession>
<dbReference type="GO" id="GO:0005507">
    <property type="term" value="F:copper ion binding"/>
    <property type="evidence" value="ECO:0007669"/>
    <property type="project" value="InterPro"/>
</dbReference>
<evidence type="ECO:0000259" key="16">
    <source>
        <dbReference type="Pfam" id="PF02727"/>
    </source>
</evidence>
<evidence type="ECO:0000256" key="2">
    <source>
        <dbReference type="ARBA" id="ARBA00001936"/>
    </source>
</evidence>
<feature type="compositionally biased region" description="Polar residues" evidence="14">
    <location>
        <begin position="1"/>
        <end position="10"/>
    </location>
</feature>
<dbReference type="GO" id="GO:0008131">
    <property type="term" value="F:primary methylamine oxidase activity"/>
    <property type="evidence" value="ECO:0007669"/>
    <property type="project" value="InterPro"/>
</dbReference>
<evidence type="ECO:0000256" key="11">
    <source>
        <dbReference type="PIRSR" id="PIRSR600269-50"/>
    </source>
</evidence>
<keyword evidence="19" id="KW-1185">Reference proteome</keyword>
<comment type="cofactor">
    <cofactor evidence="3">
        <name>Zn(2+)</name>
        <dbReference type="ChEBI" id="CHEBI:29105"/>
    </cofactor>
</comment>
<dbReference type="Pfam" id="PF02728">
    <property type="entry name" value="Cu_amine_oxidN3"/>
    <property type="match status" value="1"/>
</dbReference>
<dbReference type="GO" id="GO:0009308">
    <property type="term" value="P:amine metabolic process"/>
    <property type="evidence" value="ECO:0007669"/>
    <property type="project" value="UniProtKB-UniRule"/>
</dbReference>
<dbReference type="InterPro" id="IPR000269">
    <property type="entry name" value="Cu_amine_oxidase"/>
</dbReference>
<proteinExistence type="inferred from homology"/>
<feature type="modified residue" description="2',4',5'-topaquinone" evidence="12">
    <location>
        <position position="410"/>
    </location>
</feature>
<gene>
    <name evidence="18" type="ORF">MNEG_2293</name>
</gene>
<reference evidence="18 19" key="1">
    <citation type="journal article" date="2013" name="BMC Genomics">
        <title>Reconstruction of the lipid metabolism for the microalga Monoraphidium neglectum from its genome sequence reveals characteristics suitable for biofuel production.</title>
        <authorList>
            <person name="Bogen C."/>
            <person name="Al-Dilaimi A."/>
            <person name="Albersmeier A."/>
            <person name="Wichmann J."/>
            <person name="Grundmann M."/>
            <person name="Rupp O."/>
            <person name="Lauersen K.J."/>
            <person name="Blifernez-Klassen O."/>
            <person name="Kalinowski J."/>
            <person name="Goesmann A."/>
            <person name="Mussgnug J.H."/>
            <person name="Kruse O."/>
        </authorList>
    </citation>
    <scope>NUCLEOTIDE SEQUENCE [LARGE SCALE GENOMIC DNA]</scope>
    <source>
        <strain evidence="18 19">SAG 48.87</strain>
    </source>
</reference>
<evidence type="ECO:0000256" key="10">
    <source>
        <dbReference type="ARBA" id="ARBA00023211"/>
    </source>
</evidence>
<sequence length="588" mass="64138">MDVASLQQCAGRTAAAPPHPLDPLSSPEVAAAAAACRAHAAAAAPRLPPLRFNTITLQEPPKADLLRFTNGRGPRPPRRAFCILQTPPIFGVIEATIDLSHFHAAGAAAAAVVSWVAIDGNDMGGQPLATPDDCLEAERIARASPRVQAVLAERGVSMDQVACDPWAIHAGKWKGRMMQVFTYLKLGPDDNEYARPLDVVPVVDLNTGQVVDIEAYPEAPKNIPTAGGNYHRDLVEQPFREAPKPLYVVQPEGPSFKVDGWRVEWQQWDLRLGFNGREGLVLYDVGYTDPQEGGRRRPVVFRASIVEMAVPYADPSSPYNRKCAFDAGDYGLGFAANSLKLGCDCLGVVQYFDAVVNNAQGEPVVIPSAVCLHEEDAGLLWKHVDYRTGYSEDRRARRLVISFIMTAVNYEYCFYWYLHQDGTISHEIKLTGILSTSLLMPGEGDKSRYGTMVAEGVNAAAHQHIFSARLDMAVDDEDGGRGLVVSELNAVRHPSHPLTNPAGNAFTESETDLITVHAARRQSSAADARVWRVKNPARPHPFTRKPVAYHLYTPGGPVLLAAEDSVVARRGKFTTATLHVTPYKDGQL</sequence>
<comment type="PTM">
    <text evidence="12 13">Topaquinone (TPQ) is generated by copper-dependent autoxidation of a specific tyrosyl residue.</text>
</comment>
<comment type="cofactor">
    <cofactor evidence="13">
        <name>Cu cation</name>
        <dbReference type="ChEBI" id="CHEBI:23378"/>
    </cofactor>
    <text evidence="13">Contains 1 topaquinone per subunit.</text>
</comment>
<dbReference type="KEGG" id="mng:MNEG_2293"/>